<feature type="binding site" evidence="7">
    <location>
        <position position="440"/>
    </location>
    <ligand>
        <name>phosphoenolpyruvate</name>
        <dbReference type="ChEBI" id="CHEBI:58702"/>
    </ligand>
</feature>
<feature type="binding site" evidence="7">
    <location>
        <position position="28"/>
    </location>
    <ligand>
        <name>phosphoenolpyruvate</name>
        <dbReference type="ChEBI" id="CHEBI:58702"/>
    </ligand>
</feature>
<evidence type="ECO:0000256" key="6">
    <source>
        <dbReference type="ARBA" id="ARBA00044633"/>
    </source>
</evidence>
<dbReference type="UniPathway" id="UPA00053">
    <property type="reaction ID" value="UER00089"/>
</dbReference>
<dbReference type="PIRSF" id="PIRSF000505">
    <property type="entry name" value="EPSPS"/>
    <property type="match status" value="1"/>
</dbReference>
<keyword evidence="7" id="KW-0963">Cytoplasm</keyword>
<dbReference type="InterPro" id="IPR013792">
    <property type="entry name" value="RNA3'P_cycl/enolpyr_Trfase_a/b"/>
</dbReference>
<dbReference type="GO" id="GO:0005737">
    <property type="term" value="C:cytoplasm"/>
    <property type="evidence" value="ECO:0007669"/>
    <property type="project" value="UniProtKB-SubCell"/>
</dbReference>
<dbReference type="InterPro" id="IPR001986">
    <property type="entry name" value="Enolpyruvate_Tfrase_dom"/>
</dbReference>
<comment type="function">
    <text evidence="7">Catalyzes the transfer of the enolpyruvyl moiety of phosphoenolpyruvate (PEP) to the 5-hydroxyl of shikimate-3-phosphate (S3P) to produce enolpyruvyl shikimate-3-phosphate and inorganic phosphate.</text>
</comment>
<keyword evidence="4 7" id="KW-0808">Transferase</keyword>
<dbReference type="PROSITE" id="PS00104">
    <property type="entry name" value="EPSP_SYNTHASE_1"/>
    <property type="match status" value="1"/>
</dbReference>
<feature type="binding site" evidence="7">
    <location>
        <position position="204"/>
    </location>
    <ligand>
        <name>3-phosphoshikimate</name>
        <dbReference type="ChEBI" id="CHEBI:145989"/>
    </ligand>
</feature>
<dbReference type="Pfam" id="PF00275">
    <property type="entry name" value="EPSP_synthase"/>
    <property type="match status" value="1"/>
</dbReference>
<feature type="binding site" evidence="7">
    <location>
        <position position="178"/>
    </location>
    <ligand>
        <name>3-phosphoshikimate</name>
        <dbReference type="ChEBI" id="CHEBI:145989"/>
    </ligand>
</feature>
<feature type="binding site" evidence="7">
    <location>
        <position position="33"/>
    </location>
    <ligand>
        <name>3-phosphoshikimate</name>
        <dbReference type="ChEBI" id="CHEBI:145989"/>
    </ligand>
</feature>
<organism evidence="9 10">
    <name type="scientific">Candidatus Moanibacter tarae</name>
    <dbReference type="NCBI Taxonomy" id="2200854"/>
    <lineage>
        <taxon>Bacteria</taxon>
        <taxon>Pseudomonadati</taxon>
        <taxon>Verrucomicrobiota</taxon>
        <taxon>Opitutia</taxon>
        <taxon>Puniceicoccales</taxon>
        <taxon>Puniceicoccales incertae sedis</taxon>
        <taxon>Candidatus Moanibacter</taxon>
    </lineage>
</organism>
<feature type="binding site" evidence="7">
    <location>
        <position position="330"/>
    </location>
    <ligand>
        <name>3-phosphoshikimate</name>
        <dbReference type="ChEBI" id="CHEBI:145989"/>
    </ligand>
</feature>
<comment type="pathway">
    <text evidence="1 7">Metabolic intermediate biosynthesis; chorismate biosynthesis; chorismate from D-erythrose 4-phosphate and phosphoenolpyruvate: step 6/7.</text>
</comment>
<feature type="active site" description="Proton acceptor" evidence="7">
    <location>
        <position position="330"/>
    </location>
</feature>
<feature type="domain" description="Enolpyruvate transferase" evidence="8">
    <location>
        <begin position="21"/>
        <end position="449"/>
    </location>
</feature>
<evidence type="ECO:0000256" key="5">
    <source>
        <dbReference type="ARBA" id="ARBA00023141"/>
    </source>
</evidence>
<evidence type="ECO:0000256" key="4">
    <source>
        <dbReference type="ARBA" id="ARBA00022679"/>
    </source>
</evidence>
<protein>
    <recommendedName>
        <fullName evidence="7">3-phosphoshikimate 1-carboxyvinyltransferase</fullName>
        <ecNumber evidence="7">2.5.1.19</ecNumber>
    </recommendedName>
    <alternativeName>
        <fullName evidence="7">5-enolpyruvylshikimate-3-phosphate synthase</fullName>
        <shortName evidence="7">EPSP synthase</shortName>
        <shortName evidence="7">EPSPS</shortName>
    </alternativeName>
</protein>
<dbReference type="CDD" id="cd01556">
    <property type="entry name" value="EPSP_synthase"/>
    <property type="match status" value="1"/>
</dbReference>
<evidence type="ECO:0000313" key="10">
    <source>
        <dbReference type="Proteomes" id="UP000247465"/>
    </source>
</evidence>
<feature type="binding site" evidence="7">
    <location>
        <position position="177"/>
    </location>
    <ligand>
        <name>3-phosphoshikimate</name>
        <dbReference type="ChEBI" id="CHEBI:145989"/>
    </ligand>
</feature>
<dbReference type="AlphaFoldDB" id="A0A2Z4ADC2"/>
<feature type="binding site" evidence="7">
    <location>
        <position position="361"/>
    </location>
    <ligand>
        <name>phosphoenolpyruvate</name>
        <dbReference type="ChEBI" id="CHEBI:58702"/>
    </ligand>
</feature>
<dbReference type="GO" id="GO:0009423">
    <property type="term" value="P:chorismate biosynthetic process"/>
    <property type="evidence" value="ECO:0007669"/>
    <property type="project" value="UniProtKB-UniRule"/>
</dbReference>
<comment type="caution">
    <text evidence="7">Lacks conserved residue(s) required for the propagation of feature annotation.</text>
</comment>
<gene>
    <name evidence="7 9" type="primary">aroA</name>
    <name evidence="9" type="ORF">DF168_00050</name>
</gene>
<name>A0A2Z4ADC2_9BACT</name>
<dbReference type="InterPro" id="IPR023193">
    <property type="entry name" value="EPSP_synthase_CS"/>
</dbReference>
<dbReference type="EC" id="2.5.1.19" evidence="7"/>
<evidence type="ECO:0000256" key="3">
    <source>
        <dbReference type="ARBA" id="ARBA00022605"/>
    </source>
</evidence>
<comment type="subunit">
    <text evidence="7">Monomer.</text>
</comment>
<accession>A0A2Z4ADC2</accession>
<evidence type="ECO:0000256" key="7">
    <source>
        <dbReference type="HAMAP-Rule" id="MF_00210"/>
    </source>
</evidence>
<dbReference type="EMBL" id="CP029803">
    <property type="protein sequence ID" value="AWT58878.1"/>
    <property type="molecule type" value="Genomic_DNA"/>
</dbReference>
<feature type="binding site" evidence="7">
    <location>
        <position position="176"/>
    </location>
    <ligand>
        <name>3-phosphoshikimate</name>
        <dbReference type="ChEBI" id="CHEBI:145989"/>
    </ligand>
</feature>
<dbReference type="InterPro" id="IPR006264">
    <property type="entry name" value="EPSP_synthase"/>
</dbReference>
<dbReference type="PANTHER" id="PTHR21090:SF5">
    <property type="entry name" value="PENTAFUNCTIONAL AROM POLYPEPTIDE"/>
    <property type="match status" value="1"/>
</dbReference>
<dbReference type="GO" id="GO:0003866">
    <property type="term" value="F:3-phosphoshikimate 1-carboxyvinyltransferase activity"/>
    <property type="evidence" value="ECO:0007669"/>
    <property type="project" value="UniProtKB-UniRule"/>
</dbReference>
<feature type="binding site" evidence="7">
    <location>
        <position position="101"/>
    </location>
    <ligand>
        <name>phosphoenolpyruvate</name>
        <dbReference type="ChEBI" id="CHEBI:58702"/>
    </ligand>
</feature>
<keyword evidence="5 7" id="KW-0057">Aromatic amino acid biosynthesis</keyword>
<feature type="binding site" evidence="7">
    <location>
        <position position="29"/>
    </location>
    <ligand>
        <name>3-phosphoshikimate</name>
        <dbReference type="ChEBI" id="CHEBI:145989"/>
    </ligand>
</feature>
<comment type="catalytic activity">
    <reaction evidence="6">
        <text>3-phosphoshikimate + phosphoenolpyruvate = 5-O-(1-carboxyvinyl)-3-phosphoshikimate + phosphate</text>
        <dbReference type="Rhea" id="RHEA:21256"/>
        <dbReference type="ChEBI" id="CHEBI:43474"/>
        <dbReference type="ChEBI" id="CHEBI:57701"/>
        <dbReference type="ChEBI" id="CHEBI:58702"/>
        <dbReference type="ChEBI" id="CHEBI:145989"/>
        <dbReference type="EC" id="2.5.1.19"/>
    </reaction>
    <physiologicalReaction direction="left-to-right" evidence="6">
        <dbReference type="Rhea" id="RHEA:21257"/>
    </physiologicalReaction>
</comment>
<sequence length="456" mass="49726">MSLGSSDILPIIPFTQPSCHSVKLPGSKSITNRALLLAALSDQKVTIRNALFSRDTDIMIRALSILGFDVKPEKGASRITIIGQRGDIPKNTAELDVGNAGTAARFLTAFLCLKEGGSYRLDGDREMRTRPMAELLEALVSQGAKIEYEIETGCFPFHLQTNGLSGGSVQIDTKKSSQFASAFLLAAPKGKSSLELELKGKTVSKPFIDMTLRMMEKFGAGQSIKQTDSSIFIKEGMGYHLPTGIFNVEPDATAASYFIVLPLASGKTTIKIPLPSNSIQGDIRFADTLAQLTNLHQLTGEKVRTFSFSSSRILKPGVTGINLDFSEISDTFLTLAAIAPLLEGPSRITGIGHTRHQETDRIAAVSEELRKLGQNIEEELDAITIRPNRHKLIERATEGISIETYQDHRIAMSFSILGSNDILGNGQPWLSIKNPNSVEKTFPKFFEVLSGIHQVY</sequence>
<dbReference type="GO" id="GO:0008652">
    <property type="term" value="P:amino acid biosynthetic process"/>
    <property type="evidence" value="ECO:0007669"/>
    <property type="project" value="UniProtKB-KW"/>
</dbReference>
<feature type="binding site" evidence="7">
    <location>
        <position position="409"/>
    </location>
    <ligand>
        <name>phosphoenolpyruvate</name>
        <dbReference type="ChEBI" id="CHEBI:58702"/>
    </ligand>
</feature>
<dbReference type="Gene3D" id="3.65.10.10">
    <property type="entry name" value="Enolpyruvate transferase domain"/>
    <property type="match status" value="2"/>
</dbReference>
<dbReference type="InterPro" id="IPR036968">
    <property type="entry name" value="Enolpyruvate_Tfrase_sf"/>
</dbReference>
<reference evidence="9 10" key="1">
    <citation type="submission" date="2018-06" db="EMBL/GenBank/DDBJ databases">
        <title>Draft Genome Sequence of a Novel Marine Bacterium Related to the Verrucomicrobia.</title>
        <authorList>
            <person name="Vosseberg J."/>
            <person name="Martijn J."/>
            <person name="Ettema T.J.G."/>
        </authorList>
    </citation>
    <scope>NUCLEOTIDE SEQUENCE [LARGE SCALE GENOMIC DNA]</scope>
    <source>
        <strain evidence="9">TARA_B100001123</strain>
    </source>
</reference>
<dbReference type="KEGG" id="mtar:DF168_00050"/>
<feature type="binding site" evidence="7">
    <location>
        <position position="357"/>
    </location>
    <ligand>
        <name>3-phosphoshikimate</name>
        <dbReference type="ChEBI" id="CHEBI:145989"/>
    </ligand>
</feature>
<dbReference type="NCBIfam" id="TIGR01356">
    <property type="entry name" value="aroA"/>
    <property type="match status" value="1"/>
</dbReference>
<feature type="binding site" evidence="7">
    <location>
        <position position="130"/>
    </location>
    <ligand>
        <name>phosphoenolpyruvate</name>
        <dbReference type="ChEBI" id="CHEBI:58702"/>
    </ligand>
</feature>
<dbReference type="GO" id="GO:0009073">
    <property type="term" value="P:aromatic amino acid family biosynthetic process"/>
    <property type="evidence" value="ECO:0007669"/>
    <property type="project" value="UniProtKB-KW"/>
</dbReference>
<feature type="binding site" evidence="7">
    <location>
        <position position="178"/>
    </location>
    <ligand>
        <name>phosphoenolpyruvate</name>
        <dbReference type="ChEBI" id="CHEBI:58702"/>
    </ligand>
</feature>
<dbReference type="Proteomes" id="UP000247465">
    <property type="component" value="Chromosome"/>
</dbReference>
<comment type="similarity">
    <text evidence="2 7">Belongs to the EPSP synthase family.</text>
</comment>
<keyword evidence="3 7" id="KW-0028">Amino-acid biosynthesis</keyword>
<dbReference type="SUPFAM" id="SSF55205">
    <property type="entry name" value="EPT/RTPC-like"/>
    <property type="match status" value="1"/>
</dbReference>
<evidence type="ECO:0000256" key="1">
    <source>
        <dbReference type="ARBA" id="ARBA00004811"/>
    </source>
</evidence>
<dbReference type="HAMAP" id="MF_00210">
    <property type="entry name" value="EPSP_synth"/>
    <property type="match status" value="1"/>
</dbReference>
<comment type="subcellular location">
    <subcellularLocation>
        <location evidence="7">Cytoplasm</location>
    </subcellularLocation>
</comment>
<evidence type="ECO:0000259" key="8">
    <source>
        <dbReference type="Pfam" id="PF00275"/>
    </source>
</evidence>
<evidence type="ECO:0000256" key="2">
    <source>
        <dbReference type="ARBA" id="ARBA00009948"/>
    </source>
</evidence>
<feature type="binding site" evidence="7">
    <location>
        <position position="28"/>
    </location>
    <ligand>
        <name>3-phosphoshikimate</name>
        <dbReference type="ChEBI" id="CHEBI:145989"/>
    </ligand>
</feature>
<dbReference type="PANTHER" id="PTHR21090">
    <property type="entry name" value="AROM/DEHYDROQUINATE SYNTHASE"/>
    <property type="match status" value="1"/>
</dbReference>
<evidence type="ECO:0000313" key="9">
    <source>
        <dbReference type="EMBL" id="AWT58878.1"/>
    </source>
</evidence>
<proteinExistence type="inferred from homology"/>